<dbReference type="PANTHER" id="PTHR33558:SF1">
    <property type="entry name" value="GLUTAREDOXIN-LIKE PROTEIN C5ORF63 HOMOLOG"/>
    <property type="match status" value="1"/>
</dbReference>
<dbReference type="Pfam" id="PF05768">
    <property type="entry name" value="Glrx-like"/>
    <property type="match status" value="1"/>
</dbReference>
<evidence type="ECO:0000313" key="1">
    <source>
        <dbReference type="EMBL" id="GAA5502741.1"/>
    </source>
</evidence>
<dbReference type="InterPro" id="IPR008554">
    <property type="entry name" value="Glutaredoxin-like"/>
</dbReference>
<name>A0ABP9VBX2_9DEIO</name>
<sequence>MPKPEGSTPEPEGWASPIPRLTLYSRAGCHLCELALEALERLQYHVEVVDIAGQSDLEARYGPDIPVLAHGERVLLKGVINKNRLSNLKLQLLREAGAGVKTSNGQTF</sequence>
<dbReference type="SUPFAM" id="SSF52833">
    <property type="entry name" value="Thioredoxin-like"/>
    <property type="match status" value="1"/>
</dbReference>
<reference evidence="1 2" key="1">
    <citation type="submission" date="2024-02" db="EMBL/GenBank/DDBJ databases">
        <title>Deinococcus xinjiangensis NBRC 107630.</title>
        <authorList>
            <person name="Ichikawa N."/>
            <person name="Katano-Makiyama Y."/>
            <person name="Hidaka K."/>
        </authorList>
    </citation>
    <scope>NUCLEOTIDE SEQUENCE [LARGE SCALE GENOMIC DNA]</scope>
    <source>
        <strain evidence="1 2">NBRC 107630</strain>
    </source>
</reference>
<accession>A0ABP9VBX2</accession>
<dbReference type="Proteomes" id="UP001458946">
    <property type="component" value="Unassembled WGS sequence"/>
</dbReference>
<gene>
    <name evidence="1" type="ORF">Dxin01_02485</name>
</gene>
<comment type="caution">
    <text evidence="1">The sequence shown here is derived from an EMBL/GenBank/DDBJ whole genome shotgun (WGS) entry which is preliminary data.</text>
</comment>
<dbReference type="InterPro" id="IPR036249">
    <property type="entry name" value="Thioredoxin-like_sf"/>
</dbReference>
<dbReference type="InterPro" id="IPR052565">
    <property type="entry name" value="Glutaredoxin-like_YDR286C"/>
</dbReference>
<dbReference type="PANTHER" id="PTHR33558">
    <property type="entry name" value="GLUTAREDOXIN-LIKE PROTEIN C5ORF63 HOMOLOG"/>
    <property type="match status" value="1"/>
</dbReference>
<proteinExistence type="predicted"/>
<protein>
    <recommendedName>
        <fullName evidence="3">Glutaredoxin family protein</fullName>
    </recommendedName>
</protein>
<dbReference type="EMBL" id="BAABRN010000029">
    <property type="protein sequence ID" value="GAA5502741.1"/>
    <property type="molecule type" value="Genomic_DNA"/>
</dbReference>
<organism evidence="1 2">
    <name type="scientific">Deinococcus xinjiangensis</name>
    <dbReference type="NCBI Taxonomy" id="457454"/>
    <lineage>
        <taxon>Bacteria</taxon>
        <taxon>Thermotogati</taxon>
        <taxon>Deinococcota</taxon>
        <taxon>Deinococci</taxon>
        <taxon>Deinococcales</taxon>
        <taxon>Deinococcaceae</taxon>
        <taxon>Deinococcus</taxon>
    </lineage>
</organism>
<dbReference type="Gene3D" id="3.40.30.10">
    <property type="entry name" value="Glutaredoxin"/>
    <property type="match status" value="1"/>
</dbReference>
<keyword evidence="2" id="KW-1185">Reference proteome</keyword>
<evidence type="ECO:0008006" key="3">
    <source>
        <dbReference type="Google" id="ProtNLM"/>
    </source>
</evidence>
<dbReference type="RefSeq" id="WP_353542705.1">
    <property type="nucleotide sequence ID" value="NZ_BAABRN010000029.1"/>
</dbReference>
<evidence type="ECO:0000313" key="2">
    <source>
        <dbReference type="Proteomes" id="UP001458946"/>
    </source>
</evidence>